<protein>
    <submittedName>
        <fullName evidence="4">Unannotated protein</fullName>
    </submittedName>
</protein>
<dbReference type="Gene3D" id="3.30.360.10">
    <property type="entry name" value="Dihydrodipicolinate Reductase, domain 2"/>
    <property type="match status" value="1"/>
</dbReference>
<dbReference type="PANTHER" id="PTHR43708">
    <property type="entry name" value="CONSERVED EXPRESSED OXIDOREDUCTASE (EUROFUNG)"/>
    <property type="match status" value="1"/>
</dbReference>
<organism evidence="4">
    <name type="scientific">freshwater metagenome</name>
    <dbReference type="NCBI Taxonomy" id="449393"/>
    <lineage>
        <taxon>unclassified sequences</taxon>
        <taxon>metagenomes</taxon>
        <taxon>ecological metagenomes</taxon>
    </lineage>
</organism>
<comment type="similarity">
    <text evidence="1">Belongs to the Gfo/Idh/MocA family.</text>
</comment>
<dbReference type="GO" id="GO:0016491">
    <property type="term" value="F:oxidoreductase activity"/>
    <property type="evidence" value="ECO:0007669"/>
    <property type="project" value="UniProtKB-KW"/>
</dbReference>
<evidence type="ECO:0000256" key="2">
    <source>
        <dbReference type="ARBA" id="ARBA00023002"/>
    </source>
</evidence>
<evidence type="ECO:0000259" key="3">
    <source>
        <dbReference type="Pfam" id="PF02894"/>
    </source>
</evidence>
<dbReference type="AlphaFoldDB" id="A0A6J7ED06"/>
<evidence type="ECO:0000313" key="4">
    <source>
        <dbReference type="EMBL" id="CAB4880151.1"/>
    </source>
</evidence>
<name>A0A6J7ED06_9ZZZZ</name>
<reference evidence="4" key="1">
    <citation type="submission" date="2020-05" db="EMBL/GenBank/DDBJ databases">
        <authorList>
            <person name="Chiriac C."/>
            <person name="Salcher M."/>
            <person name="Ghai R."/>
            <person name="Kavagutti S V."/>
        </authorList>
    </citation>
    <scope>NUCLEOTIDE SEQUENCE</scope>
</reference>
<sequence length="203" mass="22410">MTDGSLGKVFRLEGRFERWAPVTSPDAWRESLKKEQGGGKLLDLQPHLLSAVTELFGPAELKFSAVQSIRAYSDDDSVLMVQHASGVDSYLSACEAMGAPGPRIRVTGDKGSLIIQDLDPQEGFIKQGVRPVNGKWEVDTRSKAYLHRGAEVTEYESVPGNYVDFYFQVKACIEGKGEMPVSQSDILMIAKIIDDAYEKSIHK</sequence>
<dbReference type="SUPFAM" id="SSF55347">
    <property type="entry name" value="Glyceraldehyde-3-phosphate dehydrogenase-like, C-terminal domain"/>
    <property type="match status" value="1"/>
</dbReference>
<gene>
    <name evidence="4" type="ORF">UFOPK3461_00891</name>
</gene>
<evidence type="ECO:0000256" key="1">
    <source>
        <dbReference type="ARBA" id="ARBA00010928"/>
    </source>
</evidence>
<accession>A0A6J7ED06</accession>
<dbReference type="PANTHER" id="PTHR43708:SF5">
    <property type="entry name" value="CONSERVED EXPRESSED OXIDOREDUCTASE (EUROFUNG)-RELATED"/>
    <property type="match status" value="1"/>
</dbReference>
<keyword evidence="2" id="KW-0560">Oxidoreductase</keyword>
<dbReference type="InterPro" id="IPR051317">
    <property type="entry name" value="Gfo/Idh/MocA_oxidoreduct"/>
</dbReference>
<dbReference type="Pfam" id="PF02894">
    <property type="entry name" value="GFO_IDH_MocA_C"/>
    <property type="match status" value="1"/>
</dbReference>
<dbReference type="InterPro" id="IPR004104">
    <property type="entry name" value="Gfo/Idh/MocA-like_OxRdtase_C"/>
</dbReference>
<feature type="domain" description="Gfo/Idh/MocA-like oxidoreductase C-terminal" evidence="3">
    <location>
        <begin position="3"/>
        <end position="200"/>
    </location>
</feature>
<proteinExistence type="inferred from homology"/>
<dbReference type="EMBL" id="CAFBLW010000090">
    <property type="protein sequence ID" value="CAB4880151.1"/>
    <property type="molecule type" value="Genomic_DNA"/>
</dbReference>